<feature type="domain" description="G-protein coupled receptors family 1 profile" evidence="24">
    <location>
        <begin position="41"/>
        <end position="286"/>
    </location>
</feature>
<keyword evidence="11" id="KW-0862">Zinc</keyword>
<dbReference type="PROSITE" id="PS51262">
    <property type="entry name" value="COS"/>
    <property type="match status" value="1"/>
</dbReference>
<dbReference type="InterPro" id="IPR017452">
    <property type="entry name" value="GPCR_Rhodpsn_7TM"/>
</dbReference>
<sequence length="1019" mass="114115">MSLSSADLLDLLDQWEELKDLNLSDPNVTRVDATVCSGAVGHASVLYVLSIFYLFIFLVGIASNALVVWVNLRSDRKCSDVFVLQLAAADLVAVATLPVQVSSMLIGRWPFGAVLCKLTHLVFSVNLFSSILFLTCMSVERYLSVTLPPGGRRELTPRRRMLTRRLTVVSPHHSGSVCRPVFSSREMMVFVQMIFSVLGFLLPLPIIIASYLALPPDPDRGVSRHVVLSYIVVFVLCWLPLHVVLVLDLVALLLPFSCSLEGFLWVALQVTQCVSMMHCVLNPVLYSFLHRSYRYDLMKAFIFRYSSRSGIWELFKTLKPSQDLGHLLKDFRTLCTVLSSQEFRLTNPFESFSSRAKCLCPNDPPDLGTLGLTLKPPQDFRTLRRTLKPPQDFRTLRRTLKPAQDFRTLRRTLKPPQDFRTLRRTLKPPQDFRTLRRTLKPPQDFRTLRRTLKPPQDFRTLGLTLKPPQDFRTLRRTLKPPQDFRTLRRTLKPPRDFRTLRRTRESSEDSGPSSVFCRHPLSSRFQDVRTFLFSVSPPPVSSPPSAPPPVSSPPSAPHVSSPSRQLPPSAPPVSSPSRQLPPSAPPPSAPPRQLPRQLPPVSSPPPSAPPRQLPPRQPPPPISSPPSAPPVSSPPSAPPPPISSPPSAPPRQPPPSAPPPVAARVQEEAEEQQDFKEFNRKKQKKSRRTVEMDIVSAVRSGSAMESLEQQLSCPICLEMFTKPVVILPCQHNLCRGCANDLFESRNAYHYSGGTFRCPTCRHEVVLDRHGVFGLQRNLLVENIIDMYKQQQEGKGQLEEEEVRKKEVGDEPRCREHEEEKINIYCVTCQTPTCSMCKVFGAHKDCEVAPLLSVYNTQKAEMRVAVETLAASSAALQAAVAQMDDACSLIVENGERQRRRLGESLDLLYAILEEKKGELLENIGREERERVAKLNGVVALHRQQLQLSAAMQEKLTASMQTQCSAASFLLDAKTLREEAELVAGGAPPKGPEPGVESLDHMTIDTSEAQRLLSAMEFRRE</sequence>
<evidence type="ECO:0000259" key="24">
    <source>
        <dbReference type="PROSITE" id="PS50262"/>
    </source>
</evidence>
<keyword evidence="16 19" id="KW-0675">Receptor</keyword>
<keyword evidence="13 19" id="KW-0297">G-protein coupled receptor</keyword>
<evidence type="ECO:0000313" key="26">
    <source>
        <dbReference type="EMBL" id="KAJ4919938.1"/>
    </source>
</evidence>
<evidence type="ECO:0000259" key="23">
    <source>
        <dbReference type="PROSITE" id="PS50119"/>
    </source>
</evidence>
<feature type="compositionally biased region" description="Pro residues" evidence="20">
    <location>
        <begin position="582"/>
        <end position="661"/>
    </location>
</feature>
<evidence type="ECO:0000256" key="9">
    <source>
        <dbReference type="ARBA" id="ARBA00022771"/>
    </source>
</evidence>
<dbReference type="GO" id="GO:0008270">
    <property type="term" value="F:zinc ion binding"/>
    <property type="evidence" value="ECO:0007669"/>
    <property type="project" value="UniProtKB-KW"/>
</dbReference>
<dbReference type="CDD" id="cd19833">
    <property type="entry name" value="Bbox2_MuRF3_C-II"/>
    <property type="match status" value="1"/>
</dbReference>
<comment type="function">
    <text evidence="1">May bind and stabilize microtubules during myotubes formation.</text>
</comment>
<dbReference type="FunFam" id="3.30.40.10:FF:000014">
    <property type="entry name" value="probable E3 ubiquitin-protein ligase MID2"/>
    <property type="match status" value="1"/>
</dbReference>
<dbReference type="GO" id="GO:0009897">
    <property type="term" value="C:external side of plasma membrane"/>
    <property type="evidence" value="ECO:0007669"/>
    <property type="project" value="TreeGrafter"/>
</dbReference>
<evidence type="ECO:0000256" key="8">
    <source>
        <dbReference type="ARBA" id="ARBA00022723"/>
    </source>
</evidence>
<dbReference type="InterPro" id="IPR050119">
    <property type="entry name" value="CCR1-9-like"/>
</dbReference>
<keyword evidence="5" id="KW-0963">Cytoplasm</keyword>
<gene>
    <name evidence="26" type="ORF">JOQ06_029489</name>
</gene>
<keyword evidence="17 19" id="KW-0807">Transducer</keyword>
<evidence type="ECO:0000256" key="3">
    <source>
        <dbReference type="ARBA" id="ARBA00004496"/>
    </source>
</evidence>
<evidence type="ECO:0000256" key="2">
    <source>
        <dbReference type="ARBA" id="ARBA00004370"/>
    </source>
</evidence>
<keyword evidence="14" id="KW-0175">Coiled coil</keyword>
<dbReference type="EMBL" id="JAPTMU010000238">
    <property type="protein sequence ID" value="KAJ4919938.1"/>
    <property type="molecule type" value="Genomic_DNA"/>
</dbReference>
<feature type="region of interest" description="Disordered" evidence="20">
    <location>
        <begin position="491"/>
        <end position="518"/>
    </location>
</feature>
<feature type="compositionally biased region" description="Basic and acidic residues" evidence="20">
    <location>
        <begin position="493"/>
        <end position="507"/>
    </location>
</feature>
<feature type="domain" description="B box-type" evidence="23">
    <location>
        <begin position="808"/>
        <end position="850"/>
    </location>
</feature>
<dbReference type="GO" id="GO:0005874">
    <property type="term" value="C:microtubule"/>
    <property type="evidence" value="ECO:0007669"/>
    <property type="project" value="UniProtKB-KW"/>
</dbReference>
<evidence type="ECO:0000256" key="11">
    <source>
        <dbReference type="ARBA" id="ARBA00022833"/>
    </source>
</evidence>
<dbReference type="InterPro" id="IPR017903">
    <property type="entry name" value="COS_domain"/>
</dbReference>
<feature type="transmembrane region" description="Helical" evidence="21">
    <location>
        <begin position="226"/>
        <end position="256"/>
    </location>
</feature>
<dbReference type="Gene3D" id="1.20.5.170">
    <property type="match status" value="1"/>
</dbReference>
<dbReference type="GO" id="GO:0007204">
    <property type="term" value="P:positive regulation of cytosolic calcium ion concentration"/>
    <property type="evidence" value="ECO:0007669"/>
    <property type="project" value="TreeGrafter"/>
</dbReference>
<accession>A0AAD6A7U4</accession>
<dbReference type="InterPro" id="IPR000276">
    <property type="entry name" value="GPCR_Rhodpsn"/>
</dbReference>
<evidence type="ECO:0000256" key="7">
    <source>
        <dbReference type="ARBA" id="ARBA00022701"/>
    </source>
</evidence>
<dbReference type="GO" id="GO:0006955">
    <property type="term" value="P:immune response"/>
    <property type="evidence" value="ECO:0007669"/>
    <property type="project" value="TreeGrafter"/>
</dbReference>
<feature type="region of interest" description="Disordered" evidence="20">
    <location>
        <begin position="536"/>
        <end position="688"/>
    </location>
</feature>
<comment type="subcellular location">
    <subcellularLocation>
        <location evidence="3">Cytoplasm</location>
    </subcellularLocation>
    <subcellularLocation>
        <location evidence="2">Membrane</location>
    </subcellularLocation>
</comment>
<dbReference type="PROSITE" id="PS50119">
    <property type="entry name" value="ZF_BBOX"/>
    <property type="match status" value="1"/>
</dbReference>
<dbReference type="GO" id="GO:0019722">
    <property type="term" value="P:calcium-mediated signaling"/>
    <property type="evidence" value="ECO:0007669"/>
    <property type="project" value="TreeGrafter"/>
</dbReference>
<keyword evidence="12 21" id="KW-1133">Transmembrane helix</keyword>
<evidence type="ECO:0000256" key="12">
    <source>
        <dbReference type="ARBA" id="ARBA00022989"/>
    </source>
</evidence>
<evidence type="ECO:0000259" key="22">
    <source>
        <dbReference type="PROSITE" id="PS50089"/>
    </source>
</evidence>
<dbReference type="InterPro" id="IPR017907">
    <property type="entry name" value="Znf_RING_CS"/>
</dbReference>
<keyword evidence="10" id="KW-0221">Differentiation</keyword>
<evidence type="ECO:0000256" key="18">
    <source>
        <dbReference type="PROSITE-ProRule" id="PRU00024"/>
    </source>
</evidence>
<feature type="transmembrane region" description="Helical" evidence="21">
    <location>
        <begin position="121"/>
        <end position="143"/>
    </location>
</feature>
<feature type="compositionally biased region" description="Pro residues" evidence="20">
    <location>
        <begin position="536"/>
        <end position="556"/>
    </location>
</feature>
<evidence type="ECO:0000256" key="5">
    <source>
        <dbReference type="ARBA" id="ARBA00022490"/>
    </source>
</evidence>
<reference evidence="26" key="1">
    <citation type="submission" date="2022-11" db="EMBL/GenBank/DDBJ databases">
        <title>Chromosome-level genome of Pogonophryne albipinna.</title>
        <authorList>
            <person name="Jo E."/>
        </authorList>
    </citation>
    <scope>NUCLEOTIDE SEQUENCE</scope>
    <source>
        <strain evidence="26">SGF0006</strain>
        <tissue evidence="26">Muscle</tissue>
    </source>
</reference>
<feature type="domain" description="COS" evidence="25">
    <location>
        <begin position="959"/>
        <end position="1017"/>
    </location>
</feature>
<dbReference type="PRINTS" id="PR01559">
    <property type="entry name" value="DUFFYANTIGEN"/>
</dbReference>
<evidence type="ECO:0000313" key="27">
    <source>
        <dbReference type="Proteomes" id="UP001219934"/>
    </source>
</evidence>
<dbReference type="PROSITE" id="PS00237">
    <property type="entry name" value="G_PROTEIN_RECEP_F1_1"/>
    <property type="match status" value="1"/>
</dbReference>
<dbReference type="PROSITE" id="PS50089">
    <property type="entry name" value="ZF_RING_2"/>
    <property type="match status" value="1"/>
</dbReference>
<dbReference type="Pfam" id="PF00001">
    <property type="entry name" value="7tm_1"/>
    <property type="match status" value="1"/>
</dbReference>
<evidence type="ECO:0000259" key="25">
    <source>
        <dbReference type="PROSITE" id="PS51262"/>
    </source>
</evidence>
<dbReference type="GO" id="GO:0019957">
    <property type="term" value="F:C-C chemokine binding"/>
    <property type="evidence" value="ECO:0007669"/>
    <property type="project" value="TreeGrafter"/>
</dbReference>
<dbReference type="GO" id="GO:0016493">
    <property type="term" value="F:C-C chemokine receptor activity"/>
    <property type="evidence" value="ECO:0007669"/>
    <property type="project" value="TreeGrafter"/>
</dbReference>
<comment type="similarity">
    <text evidence="19">Belongs to the G-protein coupled receptor 1 family.</text>
</comment>
<organism evidence="26 27">
    <name type="scientific">Pogonophryne albipinna</name>
    <dbReference type="NCBI Taxonomy" id="1090488"/>
    <lineage>
        <taxon>Eukaryota</taxon>
        <taxon>Metazoa</taxon>
        <taxon>Chordata</taxon>
        <taxon>Craniata</taxon>
        <taxon>Vertebrata</taxon>
        <taxon>Euteleostomi</taxon>
        <taxon>Actinopterygii</taxon>
        <taxon>Neopterygii</taxon>
        <taxon>Teleostei</taxon>
        <taxon>Neoteleostei</taxon>
        <taxon>Acanthomorphata</taxon>
        <taxon>Eupercaria</taxon>
        <taxon>Perciformes</taxon>
        <taxon>Notothenioidei</taxon>
        <taxon>Pogonophryne</taxon>
    </lineage>
</organism>
<dbReference type="Gene3D" id="3.30.40.10">
    <property type="entry name" value="Zinc/RING finger domain, C3HC4 (zinc finger)"/>
    <property type="match status" value="1"/>
</dbReference>
<dbReference type="PROSITE" id="PS00518">
    <property type="entry name" value="ZF_RING_1"/>
    <property type="match status" value="1"/>
</dbReference>
<dbReference type="GO" id="GO:0060326">
    <property type="term" value="P:cell chemotaxis"/>
    <property type="evidence" value="ECO:0007669"/>
    <property type="project" value="TreeGrafter"/>
</dbReference>
<dbReference type="GO" id="GO:0030154">
    <property type="term" value="P:cell differentiation"/>
    <property type="evidence" value="ECO:0007669"/>
    <property type="project" value="UniProtKB-KW"/>
</dbReference>
<evidence type="ECO:0000256" key="6">
    <source>
        <dbReference type="ARBA" id="ARBA00022692"/>
    </source>
</evidence>
<dbReference type="PROSITE" id="PS50262">
    <property type="entry name" value="G_PROTEIN_RECEP_F1_2"/>
    <property type="match status" value="1"/>
</dbReference>
<dbReference type="InterPro" id="IPR027370">
    <property type="entry name" value="Znf-RING_euk"/>
</dbReference>
<evidence type="ECO:0000256" key="4">
    <source>
        <dbReference type="ARBA" id="ARBA00014725"/>
    </source>
</evidence>
<dbReference type="PANTHER" id="PTHR10489:SF931">
    <property type="entry name" value="ATYPICAL CHEMOKINE RECEPTOR 3"/>
    <property type="match status" value="1"/>
</dbReference>
<protein>
    <recommendedName>
        <fullName evidence="4">Tripartite motif-containing protein 54</fullName>
    </recommendedName>
</protein>
<dbReference type="GO" id="GO:0005737">
    <property type="term" value="C:cytoplasm"/>
    <property type="evidence" value="ECO:0007669"/>
    <property type="project" value="UniProtKB-SubCell"/>
</dbReference>
<dbReference type="Gene3D" id="3.30.160.60">
    <property type="entry name" value="Classic Zinc Finger"/>
    <property type="match status" value="1"/>
</dbReference>
<name>A0AAD6A7U4_9TELE</name>
<dbReference type="SUPFAM" id="SSF81321">
    <property type="entry name" value="Family A G protein-coupled receptor-like"/>
    <property type="match status" value="1"/>
</dbReference>
<keyword evidence="15 21" id="KW-0472">Membrane</keyword>
<evidence type="ECO:0000256" key="19">
    <source>
        <dbReference type="RuleBase" id="RU000688"/>
    </source>
</evidence>
<feature type="domain" description="RING-type" evidence="22">
    <location>
        <begin position="713"/>
        <end position="761"/>
    </location>
</feature>
<dbReference type="SMART" id="SM00336">
    <property type="entry name" value="BBOX"/>
    <property type="match status" value="1"/>
</dbReference>
<dbReference type="Pfam" id="PF00643">
    <property type="entry name" value="zf-B_box"/>
    <property type="match status" value="1"/>
</dbReference>
<evidence type="ECO:0000256" key="16">
    <source>
        <dbReference type="ARBA" id="ARBA00023170"/>
    </source>
</evidence>
<proteinExistence type="inferred from homology"/>
<feature type="transmembrane region" description="Helical" evidence="21">
    <location>
        <begin position="189"/>
        <end position="214"/>
    </location>
</feature>
<dbReference type="SUPFAM" id="SSF57850">
    <property type="entry name" value="RING/U-box"/>
    <property type="match status" value="1"/>
</dbReference>
<evidence type="ECO:0000256" key="10">
    <source>
        <dbReference type="ARBA" id="ARBA00022782"/>
    </source>
</evidence>
<feature type="transmembrane region" description="Helical" evidence="21">
    <location>
        <begin position="81"/>
        <end position="101"/>
    </location>
</feature>
<dbReference type="Pfam" id="PF13445">
    <property type="entry name" value="zf-RING_UBOX"/>
    <property type="match status" value="1"/>
</dbReference>
<evidence type="ECO:0000256" key="14">
    <source>
        <dbReference type="ARBA" id="ARBA00023054"/>
    </source>
</evidence>
<evidence type="ECO:0000256" key="20">
    <source>
        <dbReference type="SAM" id="MobiDB-lite"/>
    </source>
</evidence>
<dbReference type="SMART" id="SM00184">
    <property type="entry name" value="RING"/>
    <property type="match status" value="1"/>
</dbReference>
<dbReference type="InterPro" id="IPR000315">
    <property type="entry name" value="Znf_B-box"/>
</dbReference>
<evidence type="ECO:0000256" key="21">
    <source>
        <dbReference type="SAM" id="Phobius"/>
    </source>
</evidence>
<dbReference type="InterPro" id="IPR033492">
    <property type="entry name" value="Trim54_Bbox2_Zfn"/>
</dbReference>
<dbReference type="PANTHER" id="PTHR10489">
    <property type="entry name" value="CELL ADHESION MOLECULE"/>
    <property type="match status" value="1"/>
</dbReference>
<dbReference type="SUPFAM" id="SSF57845">
    <property type="entry name" value="B-box zinc-binding domain"/>
    <property type="match status" value="1"/>
</dbReference>
<dbReference type="Gene3D" id="1.20.1070.10">
    <property type="entry name" value="Rhodopsin 7-helix transmembrane proteins"/>
    <property type="match status" value="1"/>
</dbReference>
<evidence type="ECO:0000256" key="1">
    <source>
        <dbReference type="ARBA" id="ARBA00003888"/>
    </source>
</evidence>
<keyword evidence="6 19" id="KW-0812">Transmembrane</keyword>
<dbReference type="Proteomes" id="UP001219934">
    <property type="component" value="Unassembled WGS sequence"/>
</dbReference>
<comment type="caution">
    <text evidence="26">The sequence shown here is derived from an EMBL/GenBank/DDBJ whole genome shotgun (WGS) entry which is preliminary data.</text>
</comment>
<keyword evidence="7" id="KW-0493">Microtubule</keyword>
<dbReference type="PRINTS" id="PR00237">
    <property type="entry name" value="GPCRRHODOPSN"/>
</dbReference>
<evidence type="ECO:0000256" key="17">
    <source>
        <dbReference type="ARBA" id="ARBA00023224"/>
    </source>
</evidence>
<feature type="transmembrane region" description="Helical" evidence="21">
    <location>
        <begin position="45"/>
        <end position="69"/>
    </location>
</feature>
<keyword evidence="8" id="KW-0479">Metal-binding</keyword>
<evidence type="ECO:0000256" key="13">
    <source>
        <dbReference type="ARBA" id="ARBA00023040"/>
    </source>
</evidence>
<dbReference type="InterPro" id="IPR013083">
    <property type="entry name" value="Znf_RING/FYVE/PHD"/>
</dbReference>
<keyword evidence="27" id="KW-1185">Reference proteome</keyword>
<keyword evidence="9 18" id="KW-0863">Zinc-finger</keyword>
<evidence type="ECO:0000256" key="15">
    <source>
        <dbReference type="ARBA" id="ARBA00023136"/>
    </source>
</evidence>
<dbReference type="InterPro" id="IPR001841">
    <property type="entry name" value="Znf_RING"/>
</dbReference>
<dbReference type="AlphaFoldDB" id="A0AAD6A7U4"/>